<proteinExistence type="predicted"/>
<organism evidence="1 2">
    <name type="scientific">Streptantibioticus cattleyicolor (strain ATCC 35852 / DSM 46488 / JCM 4925 / NBRC 14057 / NRRL 8057)</name>
    <name type="common">Streptomyces cattleya</name>
    <dbReference type="NCBI Taxonomy" id="1003195"/>
    <lineage>
        <taxon>Bacteria</taxon>
        <taxon>Bacillati</taxon>
        <taxon>Actinomycetota</taxon>
        <taxon>Actinomycetes</taxon>
        <taxon>Kitasatosporales</taxon>
        <taxon>Streptomycetaceae</taxon>
        <taxon>Streptantibioticus</taxon>
    </lineage>
</organism>
<name>G8WSB2_STREN</name>
<keyword evidence="2" id="KW-1185">Reference proteome</keyword>
<reference evidence="2" key="1">
    <citation type="submission" date="2011-12" db="EMBL/GenBank/DDBJ databases">
        <title>Complete genome sequence of Streptomyces cattleya strain DSM 46488.</title>
        <authorList>
            <person name="Ou H.-Y."/>
            <person name="Li P."/>
            <person name="Zhao C."/>
            <person name="O'Hagan D."/>
            <person name="Deng Z."/>
        </authorList>
    </citation>
    <scope>NUCLEOTIDE SEQUENCE [LARGE SCALE GENOMIC DNA]</scope>
    <source>
        <strain evidence="2">ATCC 35852 / DSM 46488 / JCM 4925 / NBRC 14057 / NRRL 8057</strain>
    </source>
</reference>
<dbReference type="KEGG" id="scy:SCATT_29810"/>
<dbReference type="HOGENOM" id="CLU_3189400_0_0_11"/>
<protein>
    <submittedName>
        <fullName evidence="1">Replication activator protein Pra</fullName>
    </submittedName>
</protein>
<dbReference type="PATRIC" id="fig|1003195.29.peg.2981"/>
<sequence>MAAPVSLPGLVARSWESTCDGQQRHGIAFRAADVAPAVYPATAEAA</sequence>
<gene>
    <name evidence="1" type="ordered locus">SCATT_29810</name>
</gene>
<evidence type="ECO:0000313" key="1">
    <source>
        <dbReference type="EMBL" id="AEW95352.1"/>
    </source>
</evidence>
<dbReference type="STRING" id="1003195.SCATT_29810"/>
<dbReference type="Proteomes" id="UP000007842">
    <property type="component" value="Chromosome"/>
</dbReference>
<accession>G8WSB2</accession>
<dbReference type="AlphaFoldDB" id="G8WSB2"/>
<dbReference type="EMBL" id="CP003219">
    <property type="protein sequence ID" value="AEW95352.1"/>
    <property type="molecule type" value="Genomic_DNA"/>
</dbReference>
<evidence type="ECO:0000313" key="2">
    <source>
        <dbReference type="Proteomes" id="UP000007842"/>
    </source>
</evidence>